<dbReference type="PANTHER" id="PTHR30204">
    <property type="entry name" value="REDOX-CYCLING DRUG-SENSING TRANSCRIPTIONAL ACTIVATOR SOXR"/>
    <property type="match status" value="1"/>
</dbReference>
<dbReference type="InterPro" id="IPR047057">
    <property type="entry name" value="MerR_fam"/>
</dbReference>
<gene>
    <name evidence="7" type="ORF">BT246_68560</name>
</gene>
<dbReference type="Proteomes" id="UP000092743">
    <property type="component" value="Plasmid p120416"/>
</dbReference>
<keyword evidence="4" id="KW-0804">Transcription</keyword>
<dbReference type="SMART" id="SM00422">
    <property type="entry name" value="HTH_MERR"/>
    <property type="match status" value="1"/>
</dbReference>
<dbReference type="AlphaFoldDB" id="A0A9W3SJD2"/>
<sequence length="172" mass="20615">MEENHEYTMKETTEITDLSSDLLRLYEKEFNLQIGRTPGGHRRYGEKDINTLITIKKKIQEQNWSYKQVRAWLNGEDVSILLQEQQVSSNLEKKLEEQQDMIRELTLKVEQSMTLQVEMIKQIQNLQQENNRLEQITERRSQDLIDTLIEEKRKDKEEQNIKKSLFSRLFGK</sequence>
<dbReference type="InterPro" id="IPR000551">
    <property type="entry name" value="MerR-type_HTH_dom"/>
</dbReference>
<evidence type="ECO:0000256" key="2">
    <source>
        <dbReference type="ARBA" id="ARBA00023015"/>
    </source>
</evidence>
<evidence type="ECO:0000256" key="3">
    <source>
        <dbReference type="ARBA" id="ARBA00023125"/>
    </source>
</evidence>
<keyword evidence="2" id="KW-0805">Transcription regulation</keyword>
<dbReference type="Gene3D" id="1.10.1660.10">
    <property type="match status" value="1"/>
</dbReference>
<dbReference type="EMBL" id="CP015354">
    <property type="protein sequence ID" value="ANS52147.1"/>
    <property type="molecule type" value="Genomic_DNA"/>
</dbReference>
<feature type="coiled-coil region" evidence="5">
    <location>
        <begin position="81"/>
        <end position="143"/>
    </location>
</feature>
<dbReference type="GO" id="GO:0003677">
    <property type="term" value="F:DNA binding"/>
    <property type="evidence" value="ECO:0007669"/>
    <property type="project" value="UniProtKB-KW"/>
</dbReference>
<dbReference type="InterPro" id="IPR009061">
    <property type="entry name" value="DNA-bd_dom_put_sf"/>
</dbReference>
<dbReference type="PROSITE" id="PS50937">
    <property type="entry name" value="HTH_MERR_2"/>
    <property type="match status" value="1"/>
</dbReference>
<dbReference type="Pfam" id="PF13411">
    <property type="entry name" value="MerR_1"/>
    <property type="match status" value="1"/>
</dbReference>
<evidence type="ECO:0000256" key="1">
    <source>
        <dbReference type="ARBA" id="ARBA00022491"/>
    </source>
</evidence>
<dbReference type="GO" id="GO:0003700">
    <property type="term" value="F:DNA-binding transcription factor activity"/>
    <property type="evidence" value="ECO:0007669"/>
    <property type="project" value="InterPro"/>
</dbReference>
<dbReference type="PANTHER" id="PTHR30204:SF69">
    <property type="entry name" value="MERR-FAMILY TRANSCRIPTIONAL REGULATOR"/>
    <property type="match status" value="1"/>
</dbReference>
<keyword evidence="1" id="KW-0678">Repressor</keyword>
<accession>A0A9W3SJD2</accession>
<geneLocation type="plasmid" evidence="7 8">
    <name>p120416</name>
</geneLocation>
<keyword evidence="7" id="KW-0614">Plasmid</keyword>
<reference evidence="7 8" key="1">
    <citation type="submission" date="2016-04" db="EMBL/GenBank/DDBJ databases">
        <title>High quality genome of the nematocidal Bacillus thuringiensis MYBT18246.</title>
        <authorList>
            <person name="Hollensteiner J."/>
            <person name="Poehlein A."/>
            <person name="Sproeer C."/>
            <person name="Bunk B."/>
            <person name="Rosenstiel P."/>
            <person name="Schulenburg H."/>
            <person name="Liesegang H."/>
        </authorList>
    </citation>
    <scope>NUCLEOTIDE SEQUENCE [LARGE SCALE GENOMIC DNA]</scope>
    <source>
        <strain evidence="7 8">MYBT18246</strain>
        <plasmid evidence="7 8">p120416</plasmid>
    </source>
</reference>
<evidence type="ECO:0000256" key="4">
    <source>
        <dbReference type="ARBA" id="ARBA00023163"/>
    </source>
</evidence>
<protein>
    <recommendedName>
        <fullName evidence="6">HTH merR-type domain-containing protein</fullName>
    </recommendedName>
</protein>
<dbReference type="SUPFAM" id="SSF46955">
    <property type="entry name" value="Putative DNA-binding domain"/>
    <property type="match status" value="1"/>
</dbReference>
<name>A0A9W3SJD2_BACTU</name>
<keyword evidence="5" id="KW-0175">Coiled coil</keyword>
<proteinExistence type="predicted"/>
<dbReference type="RefSeq" id="WP_232482600.1">
    <property type="nucleotide sequence ID" value="NZ_CP015354.1"/>
</dbReference>
<evidence type="ECO:0000313" key="7">
    <source>
        <dbReference type="EMBL" id="ANS52147.1"/>
    </source>
</evidence>
<evidence type="ECO:0000259" key="6">
    <source>
        <dbReference type="PROSITE" id="PS50937"/>
    </source>
</evidence>
<feature type="domain" description="HTH merR-type" evidence="6">
    <location>
        <begin position="6"/>
        <end position="75"/>
    </location>
</feature>
<evidence type="ECO:0000313" key="8">
    <source>
        <dbReference type="Proteomes" id="UP000092743"/>
    </source>
</evidence>
<keyword evidence="3" id="KW-0238">DNA-binding</keyword>
<organism evidence="7 8">
    <name type="scientific">Bacillus thuringiensis</name>
    <dbReference type="NCBI Taxonomy" id="1428"/>
    <lineage>
        <taxon>Bacteria</taxon>
        <taxon>Bacillati</taxon>
        <taxon>Bacillota</taxon>
        <taxon>Bacilli</taxon>
        <taxon>Bacillales</taxon>
        <taxon>Bacillaceae</taxon>
        <taxon>Bacillus</taxon>
        <taxon>Bacillus cereus group</taxon>
    </lineage>
</organism>
<evidence type="ECO:0000256" key="5">
    <source>
        <dbReference type="SAM" id="Coils"/>
    </source>
</evidence>